<evidence type="ECO:0000313" key="2">
    <source>
        <dbReference type="EMBL" id="MEE1975809.1"/>
    </source>
</evidence>
<dbReference type="InterPro" id="IPR036249">
    <property type="entry name" value="Thioredoxin-like_sf"/>
</dbReference>
<protein>
    <submittedName>
        <fullName evidence="2">TlpA family protein disulfide reductase</fullName>
    </submittedName>
</protein>
<dbReference type="Proteomes" id="UP001356308">
    <property type="component" value="Unassembled WGS sequence"/>
</dbReference>
<gene>
    <name evidence="2" type="ORF">V1I91_06995</name>
</gene>
<dbReference type="PANTHER" id="PTHR42852">
    <property type="entry name" value="THIOL:DISULFIDE INTERCHANGE PROTEIN DSBE"/>
    <property type="match status" value="1"/>
</dbReference>
<dbReference type="InterPro" id="IPR013766">
    <property type="entry name" value="Thioredoxin_domain"/>
</dbReference>
<keyword evidence="3" id="KW-1185">Reference proteome</keyword>
<comment type="caution">
    <text evidence="2">The sequence shown here is derived from an EMBL/GenBank/DDBJ whole genome shotgun (WGS) entry which is preliminary data.</text>
</comment>
<dbReference type="InterPro" id="IPR000866">
    <property type="entry name" value="AhpC/TSA"/>
</dbReference>
<dbReference type="Pfam" id="PF00578">
    <property type="entry name" value="AhpC-TSA"/>
    <property type="match status" value="1"/>
</dbReference>
<feature type="domain" description="Thioredoxin" evidence="1">
    <location>
        <begin position="30"/>
        <end position="169"/>
    </location>
</feature>
<dbReference type="EMBL" id="JAZDDG010000003">
    <property type="protein sequence ID" value="MEE1975809.1"/>
    <property type="molecule type" value="Genomic_DNA"/>
</dbReference>
<proteinExistence type="predicted"/>
<dbReference type="PROSITE" id="PS51257">
    <property type="entry name" value="PROKAR_LIPOPROTEIN"/>
    <property type="match status" value="1"/>
</dbReference>
<accession>A0ABU7ISE9</accession>
<dbReference type="Gene3D" id="3.40.30.10">
    <property type="entry name" value="Glutaredoxin"/>
    <property type="match status" value="1"/>
</dbReference>
<dbReference type="PROSITE" id="PS51352">
    <property type="entry name" value="THIOREDOXIN_2"/>
    <property type="match status" value="1"/>
</dbReference>
<dbReference type="PANTHER" id="PTHR42852:SF13">
    <property type="entry name" value="PROTEIN DIPZ"/>
    <property type="match status" value="1"/>
</dbReference>
<dbReference type="SUPFAM" id="SSF52833">
    <property type="entry name" value="Thioredoxin-like"/>
    <property type="match status" value="1"/>
</dbReference>
<sequence length="169" mass="19546">MQFRVLIFLVSIFIFFGCKNAKEENKANVESNTQVVPQDSTPLYEDLEGNAIVLSNYKGKRVFLNYWATWCAPCIEEMPDLLELKGNLEKENYVFLLASDQSIKKIRDFKSDRGFDFHFIKYNGTYAEQEIHALPVTLVFNEVGEQVARFDGATSWNTPEMIEQLKNIQ</sequence>
<reference evidence="2 3" key="1">
    <citation type="submission" date="2024-01" db="EMBL/GenBank/DDBJ databases">
        <title>Maribacter spp. originated from different algae showed divergent polysaccharides utilization ability.</title>
        <authorList>
            <person name="Wang H."/>
            <person name="Wu Y."/>
        </authorList>
    </citation>
    <scope>NUCLEOTIDE SEQUENCE [LARGE SCALE GENOMIC DNA]</scope>
    <source>
        <strain evidence="2 3">PR1</strain>
    </source>
</reference>
<name>A0ABU7ISE9_9FLAO</name>
<dbReference type="CDD" id="cd02966">
    <property type="entry name" value="TlpA_like_family"/>
    <property type="match status" value="1"/>
</dbReference>
<evidence type="ECO:0000313" key="3">
    <source>
        <dbReference type="Proteomes" id="UP001356308"/>
    </source>
</evidence>
<organism evidence="2 3">
    <name type="scientific">Maribacter cobaltidurans</name>
    <dbReference type="NCBI Taxonomy" id="1178778"/>
    <lineage>
        <taxon>Bacteria</taxon>
        <taxon>Pseudomonadati</taxon>
        <taxon>Bacteroidota</taxon>
        <taxon>Flavobacteriia</taxon>
        <taxon>Flavobacteriales</taxon>
        <taxon>Flavobacteriaceae</taxon>
        <taxon>Maribacter</taxon>
    </lineage>
</organism>
<dbReference type="InterPro" id="IPR050553">
    <property type="entry name" value="Thioredoxin_ResA/DsbE_sf"/>
</dbReference>
<evidence type="ECO:0000259" key="1">
    <source>
        <dbReference type="PROSITE" id="PS51352"/>
    </source>
</evidence>
<dbReference type="RefSeq" id="WP_272650630.1">
    <property type="nucleotide sequence ID" value="NZ_JAZDDG010000003.1"/>
</dbReference>